<evidence type="ECO:0000256" key="1">
    <source>
        <dbReference type="ARBA" id="ARBA00006484"/>
    </source>
</evidence>
<dbReference type="PRINTS" id="PR00081">
    <property type="entry name" value="GDHRDH"/>
</dbReference>
<evidence type="ECO:0000313" key="4">
    <source>
        <dbReference type="EMBL" id="MBA2897317.1"/>
    </source>
</evidence>
<evidence type="ECO:0000256" key="2">
    <source>
        <dbReference type="ARBA" id="ARBA00023002"/>
    </source>
</evidence>
<dbReference type="InterPro" id="IPR036291">
    <property type="entry name" value="NAD(P)-bd_dom_sf"/>
</dbReference>
<dbReference type="PANTHER" id="PTHR44196:SF1">
    <property type="entry name" value="DEHYDROGENASE_REDUCTASE SDR FAMILY MEMBER 7B"/>
    <property type="match status" value="1"/>
</dbReference>
<evidence type="ECO:0000313" key="5">
    <source>
        <dbReference type="Proteomes" id="UP000530928"/>
    </source>
</evidence>
<dbReference type="Gene3D" id="3.40.50.720">
    <property type="entry name" value="NAD(P)-binding Rossmann-like Domain"/>
    <property type="match status" value="1"/>
</dbReference>
<comment type="similarity">
    <text evidence="1 3">Belongs to the short-chain dehydrogenases/reductases (SDR) family.</text>
</comment>
<dbReference type="GO" id="GO:0016020">
    <property type="term" value="C:membrane"/>
    <property type="evidence" value="ECO:0007669"/>
    <property type="project" value="TreeGrafter"/>
</dbReference>
<comment type="caution">
    <text evidence="4">The sequence shown here is derived from an EMBL/GenBank/DDBJ whole genome shotgun (WGS) entry which is preliminary data.</text>
</comment>
<dbReference type="InterPro" id="IPR020904">
    <property type="entry name" value="Sc_DH/Rdtase_CS"/>
</dbReference>
<dbReference type="NCBIfam" id="NF006119">
    <property type="entry name" value="PRK08264.1-5"/>
    <property type="match status" value="1"/>
</dbReference>
<dbReference type="GO" id="GO:0016491">
    <property type="term" value="F:oxidoreductase activity"/>
    <property type="evidence" value="ECO:0007669"/>
    <property type="project" value="UniProtKB-KW"/>
</dbReference>
<dbReference type="RefSeq" id="WP_181616001.1">
    <property type="nucleotide sequence ID" value="NZ_BAABAM010000010.1"/>
</dbReference>
<dbReference type="PANTHER" id="PTHR44196">
    <property type="entry name" value="DEHYDROGENASE/REDUCTASE SDR FAMILY MEMBER 7B"/>
    <property type="match status" value="1"/>
</dbReference>
<dbReference type="NCBIfam" id="NF006117">
    <property type="entry name" value="PRK08264.1-3"/>
    <property type="match status" value="1"/>
</dbReference>
<protein>
    <submittedName>
        <fullName evidence="4">NAD(P)-dependent dehydrogenase (Short-subunit alcohol dehydrogenase family)</fullName>
    </submittedName>
</protein>
<dbReference type="InterPro" id="IPR002347">
    <property type="entry name" value="SDR_fam"/>
</dbReference>
<reference evidence="4 5" key="1">
    <citation type="submission" date="2020-07" db="EMBL/GenBank/DDBJ databases">
        <title>Genomic Encyclopedia of Type Strains, Phase IV (KMG-IV): sequencing the most valuable type-strain genomes for metagenomic binning, comparative biology and taxonomic classification.</title>
        <authorList>
            <person name="Goeker M."/>
        </authorList>
    </citation>
    <scope>NUCLEOTIDE SEQUENCE [LARGE SCALE GENOMIC DNA]</scope>
    <source>
        <strain evidence="4 5">DSM 45533</strain>
    </source>
</reference>
<name>A0A7W0CTZ0_9ACTN</name>
<dbReference type="Proteomes" id="UP000530928">
    <property type="component" value="Unassembled WGS sequence"/>
</dbReference>
<dbReference type="Pfam" id="PF00106">
    <property type="entry name" value="adh_short"/>
    <property type="match status" value="1"/>
</dbReference>
<proteinExistence type="inferred from homology"/>
<dbReference type="SUPFAM" id="SSF51735">
    <property type="entry name" value="NAD(P)-binding Rossmann-fold domains"/>
    <property type="match status" value="1"/>
</dbReference>
<dbReference type="EMBL" id="JACDUR010000010">
    <property type="protein sequence ID" value="MBA2897317.1"/>
    <property type="molecule type" value="Genomic_DNA"/>
</dbReference>
<organism evidence="4 5">
    <name type="scientific">Nonomuraea soli</name>
    <dbReference type="NCBI Taxonomy" id="1032476"/>
    <lineage>
        <taxon>Bacteria</taxon>
        <taxon>Bacillati</taxon>
        <taxon>Actinomycetota</taxon>
        <taxon>Actinomycetes</taxon>
        <taxon>Streptosporangiales</taxon>
        <taxon>Streptosporangiaceae</taxon>
        <taxon>Nonomuraea</taxon>
    </lineage>
</organism>
<dbReference type="PROSITE" id="PS00061">
    <property type="entry name" value="ADH_SHORT"/>
    <property type="match status" value="1"/>
</dbReference>
<evidence type="ECO:0000256" key="3">
    <source>
        <dbReference type="RuleBase" id="RU000363"/>
    </source>
</evidence>
<keyword evidence="5" id="KW-1185">Reference proteome</keyword>
<dbReference type="AlphaFoldDB" id="A0A7W0CTZ0"/>
<accession>A0A7W0CTZ0</accession>
<dbReference type="PRINTS" id="PR00080">
    <property type="entry name" value="SDRFAMILY"/>
</dbReference>
<gene>
    <name evidence="4" type="ORF">HNR30_008713</name>
</gene>
<keyword evidence="2" id="KW-0560">Oxidoreductase</keyword>
<sequence>MEAWTALVTGANRGLGKAIAHALLARGARTVYAGARDPETVTDPRLVPVRLDITDPASVAAAAERCGDVTLLINNAGIGLRSGLIAPASPDAARAEMETNYFGTLAMCRAFAPTLARNGGGTIVNVLSVLSWITLPGLGTYSASKAAAWAMTNGVRQELAGQGTRVVGVHAAFIDTDMAAGVELPKTSPADVAELVLDAVEKGEEEVLVDDITRQTKAALSG</sequence>
<dbReference type="NCBIfam" id="NF006118">
    <property type="entry name" value="PRK08264.1-4"/>
    <property type="match status" value="1"/>
</dbReference>